<dbReference type="AlphaFoldDB" id="Q233Q9"/>
<feature type="compositionally biased region" description="Basic and acidic residues" evidence="1">
    <location>
        <begin position="30"/>
        <end position="40"/>
    </location>
</feature>
<gene>
    <name evidence="2" type="ORF">TTHERM_00809140</name>
</gene>
<evidence type="ECO:0000313" key="3">
    <source>
        <dbReference type="Proteomes" id="UP000009168"/>
    </source>
</evidence>
<evidence type="ECO:0000313" key="2">
    <source>
        <dbReference type="EMBL" id="EAR91770.2"/>
    </source>
</evidence>
<reference evidence="3" key="1">
    <citation type="journal article" date="2006" name="PLoS Biol.">
        <title>Macronuclear genome sequence of the ciliate Tetrahymena thermophila, a model eukaryote.</title>
        <authorList>
            <person name="Eisen J.A."/>
            <person name="Coyne R.S."/>
            <person name="Wu M."/>
            <person name="Wu D."/>
            <person name="Thiagarajan M."/>
            <person name="Wortman J.R."/>
            <person name="Badger J.H."/>
            <person name="Ren Q."/>
            <person name="Amedeo P."/>
            <person name="Jones K.M."/>
            <person name="Tallon L.J."/>
            <person name="Delcher A.L."/>
            <person name="Salzberg S.L."/>
            <person name="Silva J.C."/>
            <person name="Haas B.J."/>
            <person name="Majoros W.H."/>
            <person name="Farzad M."/>
            <person name="Carlton J.M."/>
            <person name="Smith R.K. Jr."/>
            <person name="Garg J."/>
            <person name="Pearlman R.E."/>
            <person name="Karrer K.M."/>
            <person name="Sun L."/>
            <person name="Manning G."/>
            <person name="Elde N.C."/>
            <person name="Turkewitz A.P."/>
            <person name="Asai D.J."/>
            <person name="Wilkes D.E."/>
            <person name="Wang Y."/>
            <person name="Cai H."/>
            <person name="Collins K."/>
            <person name="Stewart B.A."/>
            <person name="Lee S.R."/>
            <person name="Wilamowska K."/>
            <person name="Weinberg Z."/>
            <person name="Ruzzo W.L."/>
            <person name="Wloga D."/>
            <person name="Gaertig J."/>
            <person name="Frankel J."/>
            <person name="Tsao C.-C."/>
            <person name="Gorovsky M.A."/>
            <person name="Keeling P.J."/>
            <person name="Waller R.F."/>
            <person name="Patron N.J."/>
            <person name="Cherry J.M."/>
            <person name="Stover N.A."/>
            <person name="Krieger C.J."/>
            <person name="del Toro C."/>
            <person name="Ryder H.F."/>
            <person name="Williamson S.C."/>
            <person name="Barbeau R.A."/>
            <person name="Hamilton E.P."/>
            <person name="Orias E."/>
        </authorList>
    </citation>
    <scope>NUCLEOTIDE SEQUENCE [LARGE SCALE GENOMIC DNA]</scope>
    <source>
        <strain evidence="3">SB210</strain>
    </source>
</reference>
<accession>Q233Q9</accession>
<keyword evidence="3" id="KW-1185">Reference proteome</keyword>
<dbReference type="RefSeq" id="XP_001012015.2">
    <property type="nucleotide sequence ID" value="XM_001012015.2"/>
</dbReference>
<dbReference type="InParanoid" id="Q233Q9"/>
<organism evidence="2 3">
    <name type="scientific">Tetrahymena thermophila (strain SB210)</name>
    <dbReference type="NCBI Taxonomy" id="312017"/>
    <lineage>
        <taxon>Eukaryota</taxon>
        <taxon>Sar</taxon>
        <taxon>Alveolata</taxon>
        <taxon>Ciliophora</taxon>
        <taxon>Intramacronucleata</taxon>
        <taxon>Oligohymenophorea</taxon>
        <taxon>Hymenostomatida</taxon>
        <taxon>Tetrahymenina</taxon>
        <taxon>Tetrahymenidae</taxon>
        <taxon>Tetrahymena</taxon>
    </lineage>
</organism>
<dbReference type="GeneID" id="7829658"/>
<feature type="region of interest" description="Disordered" evidence="1">
    <location>
        <begin position="1"/>
        <end position="40"/>
    </location>
</feature>
<dbReference type="Proteomes" id="UP000009168">
    <property type="component" value="Unassembled WGS sequence"/>
</dbReference>
<protein>
    <submittedName>
        <fullName evidence="2">Uncharacterized protein</fullName>
    </submittedName>
</protein>
<dbReference type="HOGENOM" id="CLU_734648_0_0_1"/>
<sequence length="473" mass="56498">MSSRKSKKTSNSQDLNDIEISQRVQKKRMKKEEKEEKEQQVEQKIQQVSNQELIFKKPQVKLHPNVRINVFLNLACMKVYSTNTHIIKTTRINALNMDTYTINPESQIMFSMFRNKQYPVIESKDFSGVAIKPRLPISSQGQIPEFKLQEINMEEIIDNLNECFLIKQQLSEGSKQTLYEYLYQKKQVVYNRLDIFQKLSEKKYYFTVVHNFNTKNDYDTLYQFFNQIFMEVFQIHFKDKLGNQTPFSEVLFNNLVDKLVVQQPYGRIDLTRDQLQNHMLNPTNVQNAKRFIDTVDNNLKHFATFITDCSKNQTDFVDYVVFNYETVSYFIKKSVPNLKTFDDEMNSKDKQIISTKMIYFHQKEIENLMDKMQKMFNQDLSIQFNLYFAFAVMKKLLFSCDFYGEPLVIFELDKFIIANEELQKSYTGQEFNKKNDINNLPYFFNVQSNPCIYRIEQNKQLKIVYEKLNKRLF</sequence>
<dbReference type="KEGG" id="tet:TTHERM_00809140"/>
<evidence type="ECO:0000256" key="1">
    <source>
        <dbReference type="SAM" id="MobiDB-lite"/>
    </source>
</evidence>
<proteinExistence type="predicted"/>
<dbReference type="EMBL" id="GG662769">
    <property type="protein sequence ID" value="EAR91770.2"/>
    <property type="molecule type" value="Genomic_DNA"/>
</dbReference>
<name>Q233Q9_TETTS</name>